<evidence type="ECO:0000313" key="2">
    <source>
        <dbReference type="EMBL" id="KAA5546911.1"/>
    </source>
</evidence>
<evidence type="ECO:0000313" key="3">
    <source>
        <dbReference type="Proteomes" id="UP000324479"/>
    </source>
</evidence>
<name>A0A5M6DHB2_9BACT</name>
<sequence>MTAPFAPPPPRSFWLILAAMVAVFLAAPAGRREDWIGWLAFAVMVVAAAGLWSMLALALGRRIVTWWREPSPAAADLRGGSLFADHQESLAWDERQFSLRGRNGKPLVAVPLGNLLEVIDGNALFTEGDVIFAGQSKRVSFPRSRPERVQLIDLIRQLSAIDLEARTALQALGSQLLRKGLRDAAIGVILTAILLTPIFCLPEPARINLGWIAFGLVYGLAWHGAFVCAAKSICSLAASFHVHRLLRSSPMVRVDDSYLRTTDRM</sequence>
<dbReference type="AlphaFoldDB" id="A0A5M6DHB2"/>
<evidence type="ECO:0000256" key="1">
    <source>
        <dbReference type="SAM" id="Phobius"/>
    </source>
</evidence>
<keyword evidence="1" id="KW-0472">Membrane</keyword>
<proteinExistence type="predicted"/>
<keyword evidence="1" id="KW-1133">Transmembrane helix</keyword>
<protein>
    <submittedName>
        <fullName evidence="2">Uncharacterized protein</fullName>
    </submittedName>
</protein>
<dbReference type="Proteomes" id="UP000324479">
    <property type="component" value="Unassembled WGS sequence"/>
</dbReference>
<gene>
    <name evidence="2" type="ORF">FYK55_00330</name>
</gene>
<feature type="transmembrane region" description="Helical" evidence="1">
    <location>
        <begin position="184"/>
        <end position="205"/>
    </location>
</feature>
<reference evidence="2 3" key="1">
    <citation type="submission" date="2019-08" db="EMBL/GenBank/DDBJ databases">
        <authorList>
            <person name="Dhanesh K."/>
            <person name="Kumar G."/>
            <person name="Sasikala C."/>
            <person name="Venkata Ramana C."/>
        </authorList>
    </citation>
    <scope>NUCLEOTIDE SEQUENCE [LARGE SCALE GENOMIC DNA]</scope>
    <source>
        <strain evidence="2 3">JC645</strain>
    </source>
</reference>
<dbReference type="EMBL" id="VWOX01000001">
    <property type="protein sequence ID" value="KAA5546911.1"/>
    <property type="molecule type" value="Genomic_DNA"/>
</dbReference>
<feature type="transmembrane region" description="Helical" evidence="1">
    <location>
        <begin position="211"/>
        <end position="238"/>
    </location>
</feature>
<accession>A0A5M6DHB2</accession>
<organism evidence="2 3">
    <name type="scientific">Roseiconus nitratireducens</name>
    <dbReference type="NCBI Taxonomy" id="2605748"/>
    <lineage>
        <taxon>Bacteria</taxon>
        <taxon>Pseudomonadati</taxon>
        <taxon>Planctomycetota</taxon>
        <taxon>Planctomycetia</taxon>
        <taxon>Pirellulales</taxon>
        <taxon>Pirellulaceae</taxon>
        <taxon>Roseiconus</taxon>
    </lineage>
</organism>
<keyword evidence="3" id="KW-1185">Reference proteome</keyword>
<feature type="transmembrane region" description="Helical" evidence="1">
    <location>
        <begin position="12"/>
        <end position="29"/>
    </location>
</feature>
<keyword evidence="1" id="KW-0812">Transmembrane</keyword>
<dbReference type="RefSeq" id="WP_150074018.1">
    <property type="nucleotide sequence ID" value="NZ_VWOX01000001.1"/>
</dbReference>
<feature type="transmembrane region" description="Helical" evidence="1">
    <location>
        <begin position="35"/>
        <end position="59"/>
    </location>
</feature>
<comment type="caution">
    <text evidence="2">The sequence shown here is derived from an EMBL/GenBank/DDBJ whole genome shotgun (WGS) entry which is preliminary data.</text>
</comment>